<dbReference type="OrthoDB" id="2314520at2759"/>
<evidence type="ECO:0000256" key="4">
    <source>
        <dbReference type="ARBA" id="ARBA00016175"/>
    </source>
</evidence>
<sequence>MEHPNTITLSNLLQLSRPFTASASLPFLSTHPPPQSHTPTTDHRILTTLNRPTIILGTLTLPNHSPPYHFPCSCFKFSDASATVCCDILSFRLAAVGKQIRITAWNFIPFKNPGNNGSNTGFLEIIKWCFFNPNDESNLVDSLPVTPNLPGSNSIAGGKYFRGVHGVVESVTPISTVPCITPASSAKLEYNLNLGSRVNTLGFLVQLLCCECRLCSSKDLVNNLRNGSFKIDNMNGHSFTKMEILYFCGNASTFQPVMTKLIGNRVVVSGLKKKLVYINKEESCLMYLTLEETVLHVCPRLEKLRPRLKSEIKGKGECGCYTGVIRGVYMKGMALELDNDVWLLLTDQLHTLMHGLRVGSIISVRNVHFVNPKFSWTKVVILGACVKTSIIVESFSPLETVCNVVLQSTSMLEKFIQSLPFSARLWVLLLISNFRKKFAGSLSDKEILGSKHNEGLAQMYASSLFPTSVFQTERGAFMGLCRHDFNGCGREMHCGFLKLVVTMSIFIHHCINTLQRMLKSESPCKLLSVGNHFSILPRQARYNSRSGRKIISSEDVGVVLHGYLKIDPLTRRLQLIDATGGIDVLIPDLPLTWNSNDIFEVTNYDVIMDGIDELVDQLEFSESLSCRMIFNCTKVGRRFSTSITVYCLWKNVRCRKSPLYPCINSKNEAKMLESGSYHFLRVSHKFPLQEKYSNNVSSNKSSTFVEAILLPYILLLDGKEEILHPGNVYGDKAIELSKSCFSDNNEERVSSKRQKLIKKSVNTSKDEFHTSVYELNACSNTFKESKENKKLEDLSSADILCTVTFRGLENEDVVHQALLRSTSRSKDTCFNSKPNARKILLEFSSDSFLKYQLLHIGGYYIIEHNAKDCFSATNDAAFGSSGTANFLIDSGKHIWSLAFISDDAIDGVRPKVQIQQQLLSSNDDSSSVCSDVCLYLPVNLTGLLEDNVTESEDGQIQKFETSELSANICFNIGTVVAWPNFCSEPQSSNFVFPEGKLISLKGNVVGIHDISSGFCNSCSSGASLDALQMKGLVGAKGSFCIHVLVHHNVVNIFGSISKHAFPTGFGPGVTATFHRILDARAQKFMLLPVSFIEINSIEVYDKPCSNRLHTLRPLKDAYSVSQDSFPCLISQLPQCPSQKQIVLRCRVVAVIVLVLERKTTNLYTKAKMNSKGILLDIPLVCFLLDDGSSSCYCWANAERAATLLRLQHEPTTSCHLARILKKYKRITVKNRGSLINFPYQDLAVSGASCDALNPSDESLMKYIIFNACVGRTWNVVASVMDSEEVAQLKNEYLTHMVNMKPMQNIWAKEVSCSRGLAEARNMLRELLKS</sequence>
<comment type="similarity">
    <text evidence="3">Belongs to the CTC1 family.</text>
</comment>
<evidence type="ECO:0000313" key="9">
    <source>
        <dbReference type="EMBL" id="RHN40748.1"/>
    </source>
</evidence>
<accession>A0A396GK27</accession>
<organism evidence="9">
    <name type="scientific">Medicago truncatula</name>
    <name type="common">Barrel medic</name>
    <name type="synonym">Medicago tribuloides</name>
    <dbReference type="NCBI Taxonomy" id="3880"/>
    <lineage>
        <taxon>Eukaryota</taxon>
        <taxon>Viridiplantae</taxon>
        <taxon>Streptophyta</taxon>
        <taxon>Embryophyta</taxon>
        <taxon>Tracheophyta</taxon>
        <taxon>Spermatophyta</taxon>
        <taxon>Magnoliopsida</taxon>
        <taxon>eudicotyledons</taxon>
        <taxon>Gunneridae</taxon>
        <taxon>Pentapetalae</taxon>
        <taxon>rosids</taxon>
        <taxon>fabids</taxon>
        <taxon>Fabales</taxon>
        <taxon>Fabaceae</taxon>
        <taxon>Papilionoideae</taxon>
        <taxon>50 kb inversion clade</taxon>
        <taxon>NPAAA clade</taxon>
        <taxon>Hologalegina</taxon>
        <taxon>IRL clade</taxon>
        <taxon>Trifolieae</taxon>
        <taxon>Medicago</taxon>
    </lineage>
</organism>
<dbReference type="EMBL" id="PSQE01000008">
    <property type="protein sequence ID" value="RHN40748.1"/>
    <property type="molecule type" value="Genomic_DNA"/>
</dbReference>
<gene>
    <name evidence="9" type="ORF">MtrunA17_Chr8g0358171</name>
</gene>
<dbReference type="Proteomes" id="UP000265566">
    <property type="component" value="Chromosome 8"/>
</dbReference>
<evidence type="ECO:0000256" key="8">
    <source>
        <dbReference type="ARBA" id="ARBA00023242"/>
    </source>
</evidence>
<evidence type="ECO:0000256" key="6">
    <source>
        <dbReference type="ARBA" id="ARBA00022895"/>
    </source>
</evidence>
<evidence type="ECO:0000256" key="5">
    <source>
        <dbReference type="ARBA" id="ARBA00022454"/>
    </source>
</evidence>
<protein>
    <recommendedName>
        <fullName evidence="4">CST complex subunit CTC1</fullName>
    </recommendedName>
</protein>
<evidence type="ECO:0000256" key="7">
    <source>
        <dbReference type="ARBA" id="ARBA00023125"/>
    </source>
</evidence>
<reference evidence="9" key="1">
    <citation type="journal article" date="2018" name="Nat. Plants">
        <title>Whole-genome landscape of Medicago truncatula symbiotic genes.</title>
        <authorList>
            <person name="Pecrix Y."/>
            <person name="Gamas P."/>
            <person name="Carrere S."/>
        </authorList>
    </citation>
    <scope>NUCLEOTIDE SEQUENCE</scope>
    <source>
        <tissue evidence="9">Leaves</tissue>
    </source>
</reference>
<evidence type="ECO:0000256" key="1">
    <source>
        <dbReference type="ARBA" id="ARBA00004123"/>
    </source>
</evidence>
<name>A0A396GK27_MEDTR</name>
<dbReference type="GO" id="GO:0005634">
    <property type="term" value="C:nucleus"/>
    <property type="evidence" value="ECO:0007669"/>
    <property type="project" value="UniProtKB-SubCell"/>
</dbReference>
<keyword evidence="5" id="KW-0158">Chromosome</keyword>
<dbReference type="InterPro" id="IPR042617">
    <property type="entry name" value="CTC1-like"/>
</dbReference>
<dbReference type="PANTHER" id="PTHR14865">
    <property type="entry name" value="CST COMPLEX SUBUNIT CTC1"/>
    <property type="match status" value="1"/>
</dbReference>
<dbReference type="Gramene" id="rna46945">
    <property type="protein sequence ID" value="RHN40748.1"/>
    <property type="gene ID" value="gene46945"/>
</dbReference>
<keyword evidence="8" id="KW-0539">Nucleus</keyword>
<evidence type="ECO:0000256" key="3">
    <source>
        <dbReference type="ARBA" id="ARBA00006332"/>
    </source>
</evidence>
<dbReference type="GO" id="GO:0000781">
    <property type="term" value="C:chromosome, telomeric region"/>
    <property type="evidence" value="ECO:0007669"/>
    <property type="project" value="UniProtKB-SubCell"/>
</dbReference>
<dbReference type="PANTHER" id="PTHR14865:SF2">
    <property type="entry name" value="CST COMPLEX SUBUNIT CTC1"/>
    <property type="match status" value="1"/>
</dbReference>
<evidence type="ECO:0000256" key="2">
    <source>
        <dbReference type="ARBA" id="ARBA00004574"/>
    </source>
</evidence>
<keyword evidence="6" id="KW-0779">Telomere</keyword>
<proteinExistence type="inferred from homology"/>
<keyword evidence="7" id="KW-0238">DNA-binding</keyword>
<comment type="subcellular location">
    <subcellularLocation>
        <location evidence="2">Chromosome</location>
        <location evidence="2">Telomere</location>
    </subcellularLocation>
    <subcellularLocation>
        <location evidence="1">Nucleus</location>
    </subcellularLocation>
</comment>
<dbReference type="InterPro" id="IPR028262">
    <property type="entry name" value="CTC1_plant"/>
</dbReference>
<dbReference type="Pfam" id="PF15491">
    <property type="entry name" value="CTC1_2"/>
    <property type="match status" value="1"/>
</dbReference>
<dbReference type="GO" id="GO:0003677">
    <property type="term" value="F:DNA binding"/>
    <property type="evidence" value="ECO:0007669"/>
    <property type="project" value="UniProtKB-KW"/>
</dbReference>
<comment type="caution">
    <text evidence="9">The sequence shown here is derived from an EMBL/GenBank/DDBJ whole genome shotgun (WGS) entry which is preliminary data.</text>
</comment>
<dbReference type="GO" id="GO:0000723">
    <property type="term" value="P:telomere maintenance"/>
    <property type="evidence" value="ECO:0007669"/>
    <property type="project" value="InterPro"/>
</dbReference>